<keyword evidence="1" id="KW-0813">Transport</keyword>
<dbReference type="GO" id="GO:0001530">
    <property type="term" value="F:lipopolysaccharide binding"/>
    <property type="evidence" value="ECO:0007669"/>
    <property type="project" value="InterPro"/>
</dbReference>
<keyword evidence="2" id="KW-0732">Signal</keyword>
<accession>A0A1J5QXQ4</accession>
<dbReference type="NCBIfam" id="TIGR03002">
    <property type="entry name" value="outer_YhbN_LptA"/>
    <property type="match status" value="1"/>
</dbReference>
<dbReference type="GO" id="GO:0030288">
    <property type="term" value="C:outer membrane-bounded periplasmic space"/>
    <property type="evidence" value="ECO:0007669"/>
    <property type="project" value="TreeGrafter"/>
</dbReference>
<evidence type="ECO:0000256" key="4">
    <source>
        <dbReference type="SAM" id="MobiDB-lite"/>
    </source>
</evidence>
<dbReference type="EMBL" id="MLJW01000371">
    <property type="protein sequence ID" value="OIQ88478.1"/>
    <property type="molecule type" value="Genomic_DNA"/>
</dbReference>
<dbReference type="Gene3D" id="2.60.450.10">
    <property type="entry name" value="Lipopolysaccharide (LPS) transport protein A like domain"/>
    <property type="match status" value="1"/>
</dbReference>
<proteinExistence type="inferred from homology"/>
<dbReference type="AlphaFoldDB" id="A0A1J5QXQ4"/>
<gene>
    <name evidence="6" type="primary">lptA_8</name>
    <name evidence="6" type="ORF">GALL_296600</name>
</gene>
<evidence type="ECO:0000256" key="1">
    <source>
        <dbReference type="ARBA" id="ARBA00022448"/>
    </source>
</evidence>
<dbReference type="PANTHER" id="PTHR36504:SF1">
    <property type="entry name" value="LIPOPOLYSACCHARIDE EXPORT SYSTEM PROTEIN LPTA"/>
    <property type="match status" value="1"/>
</dbReference>
<feature type="domain" description="Organic solvent tolerance-like N-terminal" evidence="5">
    <location>
        <begin position="37"/>
        <end position="155"/>
    </location>
</feature>
<protein>
    <submittedName>
        <fullName evidence="6">Lipopolysaccharide export system protein LptA</fullName>
    </submittedName>
</protein>
<dbReference type="InterPro" id="IPR014340">
    <property type="entry name" value="LptA"/>
</dbReference>
<feature type="compositionally biased region" description="Polar residues" evidence="4">
    <location>
        <begin position="166"/>
        <end position="175"/>
    </location>
</feature>
<evidence type="ECO:0000313" key="6">
    <source>
        <dbReference type="EMBL" id="OIQ88478.1"/>
    </source>
</evidence>
<dbReference type="HAMAP" id="MF_01914">
    <property type="entry name" value="LPS_assembly_LptA"/>
    <property type="match status" value="1"/>
</dbReference>
<comment type="caution">
    <text evidence="6">The sequence shown here is derived from an EMBL/GenBank/DDBJ whole genome shotgun (WGS) entry which is preliminary data.</text>
</comment>
<dbReference type="GO" id="GO:0015920">
    <property type="term" value="P:lipopolysaccharide transport"/>
    <property type="evidence" value="ECO:0007669"/>
    <property type="project" value="InterPro"/>
</dbReference>
<evidence type="ECO:0000259" key="5">
    <source>
        <dbReference type="Pfam" id="PF03968"/>
    </source>
</evidence>
<dbReference type="InterPro" id="IPR005653">
    <property type="entry name" value="OstA-like_N"/>
</dbReference>
<evidence type="ECO:0000256" key="2">
    <source>
        <dbReference type="ARBA" id="ARBA00022729"/>
    </source>
</evidence>
<feature type="compositionally biased region" description="Polar residues" evidence="4">
    <location>
        <begin position="203"/>
        <end position="213"/>
    </location>
</feature>
<keyword evidence="3" id="KW-0574">Periplasm</keyword>
<dbReference type="GO" id="GO:0017089">
    <property type="term" value="F:glycolipid transfer activity"/>
    <property type="evidence" value="ECO:0007669"/>
    <property type="project" value="TreeGrafter"/>
</dbReference>
<dbReference type="PANTHER" id="PTHR36504">
    <property type="entry name" value="LIPOPOLYSACCHARIDE EXPORT SYSTEM PROTEIN LPTA"/>
    <property type="match status" value="1"/>
</dbReference>
<organism evidence="6">
    <name type="scientific">mine drainage metagenome</name>
    <dbReference type="NCBI Taxonomy" id="410659"/>
    <lineage>
        <taxon>unclassified sequences</taxon>
        <taxon>metagenomes</taxon>
        <taxon>ecological metagenomes</taxon>
    </lineage>
</organism>
<evidence type="ECO:0000256" key="3">
    <source>
        <dbReference type="ARBA" id="ARBA00022764"/>
    </source>
</evidence>
<feature type="region of interest" description="Disordered" evidence="4">
    <location>
        <begin position="164"/>
        <end position="213"/>
    </location>
</feature>
<dbReference type="Pfam" id="PF03968">
    <property type="entry name" value="LptD_N"/>
    <property type="match status" value="1"/>
</dbReference>
<name>A0A1J5QXQ4_9ZZZZ</name>
<sequence length="213" mass="22513">MTIMKANFVPIAVMLAALTCASPARALQSDRQQALLVDAGAMHYDDVKQLDVFTGDVVVTKGSMVIHAQRVEVRQTPDGYDMADAFGDAAHPATIDEKLDAAAGEPTPTLHGSALRLDYDGRTGVVTLHGQALLERLIDGRVNDRAQGETIRYDNLNDRFAVSAGQAGSTSSNPQGRVRVMLSPRPTPAPTASAAGTPLRPSPTLQSSGAQPR</sequence>
<dbReference type="GO" id="GO:0009279">
    <property type="term" value="C:cell outer membrane"/>
    <property type="evidence" value="ECO:0007669"/>
    <property type="project" value="TreeGrafter"/>
</dbReference>
<reference evidence="6" key="1">
    <citation type="submission" date="2016-10" db="EMBL/GenBank/DDBJ databases">
        <title>Sequence of Gallionella enrichment culture.</title>
        <authorList>
            <person name="Poehlein A."/>
            <person name="Muehling M."/>
            <person name="Daniel R."/>
        </authorList>
    </citation>
    <scope>NUCLEOTIDE SEQUENCE</scope>
</reference>
<dbReference type="InterPro" id="IPR052037">
    <property type="entry name" value="LPS_export_LptA"/>
</dbReference>